<dbReference type="EMBL" id="JBHTLJ010000005">
    <property type="protein sequence ID" value="MFD1163873.1"/>
    <property type="molecule type" value="Genomic_DNA"/>
</dbReference>
<evidence type="ECO:0000313" key="8">
    <source>
        <dbReference type="Proteomes" id="UP001597163"/>
    </source>
</evidence>
<organism evidence="7 8">
    <name type="scientific">Hwangdonia seohaensis</name>
    <dbReference type="NCBI Taxonomy" id="1240727"/>
    <lineage>
        <taxon>Bacteria</taxon>
        <taxon>Pseudomonadati</taxon>
        <taxon>Bacteroidota</taxon>
        <taxon>Flavobacteriia</taxon>
        <taxon>Flavobacteriales</taxon>
        <taxon>Flavobacteriaceae</taxon>
        <taxon>Hwangdonia</taxon>
    </lineage>
</organism>
<keyword evidence="5 6" id="KW-0472">Membrane</keyword>
<sequence>MDSEKNAYKQILKATSLFGGVQFLNIIISVIKTKVVALILGPSGIGILTLLNTSLNVLGSATGFGLDSSGIKSISESLGIKNDEALKKKILIFKKLILFTGVFGALITLVFSPYLSQIAFGSKDFTVSFIWLSLAVLFRQITQGYLTILESLSRLRLFAKSNLFANFAALIVTLPMYLYWGFDAIAPAIVASTFISFVFSYFYVNPIYKSKEKIAFKPTFVEGKEMIYLGMALGLSGLTRTLSEYLVQTGISFQGGIDEVGFYGAGLLILNSYVGIIFLVMSKNYFPKLSLVCNENDKIKKLTFQQAFISIVLITVIIIFFIIFAPLLVKLLFSEKFSSIVLMISIGVLGMLFKAISWSLGYIIIAKGDSRVFIKTSLGFSSLYLIMLLSGYYLFQLNGVGIAFSLYYLFHFIGIKIIVENKYGISLNSEIYNILFKCLVICLVVFSLSFLEKSILKHVTMAVAGVLSLIYLFYIFNKKVPIREFLMSFNKKSK</sequence>
<name>A0ABW3RG67_9FLAO</name>
<feature type="transmembrane region" description="Helical" evidence="6">
    <location>
        <begin position="340"/>
        <end position="365"/>
    </location>
</feature>
<dbReference type="Proteomes" id="UP001597163">
    <property type="component" value="Unassembled WGS sequence"/>
</dbReference>
<feature type="transmembrane region" description="Helical" evidence="6">
    <location>
        <begin position="96"/>
        <end position="116"/>
    </location>
</feature>
<evidence type="ECO:0000256" key="3">
    <source>
        <dbReference type="ARBA" id="ARBA00022692"/>
    </source>
</evidence>
<feature type="transmembrane region" description="Helical" evidence="6">
    <location>
        <begin position="431"/>
        <end position="449"/>
    </location>
</feature>
<dbReference type="Pfam" id="PF13440">
    <property type="entry name" value="Polysacc_synt_3"/>
    <property type="match status" value="1"/>
</dbReference>
<feature type="transmembrane region" description="Helical" evidence="6">
    <location>
        <begin position="455"/>
        <end position="476"/>
    </location>
</feature>
<feature type="transmembrane region" description="Helical" evidence="6">
    <location>
        <begin position="401"/>
        <end position="419"/>
    </location>
</feature>
<evidence type="ECO:0000256" key="5">
    <source>
        <dbReference type="ARBA" id="ARBA00023136"/>
    </source>
</evidence>
<feature type="transmembrane region" description="Helical" evidence="6">
    <location>
        <begin position="372"/>
        <end position="395"/>
    </location>
</feature>
<feature type="transmembrane region" description="Helical" evidence="6">
    <location>
        <begin position="12"/>
        <end position="31"/>
    </location>
</feature>
<accession>A0ABW3RG67</accession>
<evidence type="ECO:0000256" key="1">
    <source>
        <dbReference type="ARBA" id="ARBA00004651"/>
    </source>
</evidence>
<feature type="transmembrane region" description="Helical" evidence="6">
    <location>
        <begin position="128"/>
        <end position="149"/>
    </location>
</feature>
<dbReference type="PANTHER" id="PTHR30250">
    <property type="entry name" value="PST FAMILY PREDICTED COLANIC ACID TRANSPORTER"/>
    <property type="match status" value="1"/>
</dbReference>
<feature type="transmembrane region" description="Helical" evidence="6">
    <location>
        <begin position="307"/>
        <end position="328"/>
    </location>
</feature>
<protein>
    <submittedName>
        <fullName evidence="7">Oligosaccharide flippase family protein</fullName>
    </submittedName>
</protein>
<comment type="caution">
    <text evidence="7">The sequence shown here is derived from an EMBL/GenBank/DDBJ whole genome shotgun (WGS) entry which is preliminary data.</text>
</comment>
<dbReference type="PANTHER" id="PTHR30250:SF11">
    <property type="entry name" value="O-ANTIGEN TRANSPORTER-RELATED"/>
    <property type="match status" value="1"/>
</dbReference>
<proteinExistence type="predicted"/>
<feature type="transmembrane region" description="Helical" evidence="6">
    <location>
        <begin position="185"/>
        <end position="204"/>
    </location>
</feature>
<evidence type="ECO:0000256" key="2">
    <source>
        <dbReference type="ARBA" id="ARBA00022475"/>
    </source>
</evidence>
<keyword evidence="8" id="KW-1185">Reference proteome</keyword>
<comment type="subcellular location">
    <subcellularLocation>
        <location evidence="1">Cell membrane</location>
        <topology evidence="1">Multi-pass membrane protein</topology>
    </subcellularLocation>
</comment>
<keyword evidence="3 6" id="KW-0812">Transmembrane</keyword>
<dbReference type="RefSeq" id="WP_311942577.1">
    <property type="nucleotide sequence ID" value="NZ_JAVSCK010000005.1"/>
</dbReference>
<evidence type="ECO:0000256" key="6">
    <source>
        <dbReference type="SAM" id="Phobius"/>
    </source>
</evidence>
<dbReference type="InterPro" id="IPR050833">
    <property type="entry name" value="Poly_Biosynth_Transport"/>
</dbReference>
<keyword evidence="4 6" id="KW-1133">Transmembrane helix</keyword>
<feature type="transmembrane region" description="Helical" evidence="6">
    <location>
        <begin position="37"/>
        <end position="58"/>
    </location>
</feature>
<keyword evidence="2" id="KW-1003">Cell membrane</keyword>
<feature type="transmembrane region" description="Helical" evidence="6">
    <location>
        <begin position="225"/>
        <end position="242"/>
    </location>
</feature>
<feature type="transmembrane region" description="Helical" evidence="6">
    <location>
        <begin position="161"/>
        <end position="179"/>
    </location>
</feature>
<evidence type="ECO:0000313" key="7">
    <source>
        <dbReference type="EMBL" id="MFD1163873.1"/>
    </source>
</evidence>
<evidence type="ECO:0000256" key="4">
    <source>
        <dbReference type="ARBA" id="ARBA00022989"/>
    </source>
</evidence>
<reference evidence="8" key="1">
    <citation type="journal article" date="2019" name="Int. J. Syst. Evol. Microbiol.">
        <title>The Global Catalogue of Microorganisms (GCM) 10K type strain sequencing project: providing services to taxonomists for standard genome sequencing and annotation.</title>
        <authorList>
            <consortium name="The Broad Institute Genomics Platform"/>
            <consortium name="The Broad Institute Genome Sequencing Center for Infectious Disease"/>
            <person name="Wu L."/>
            <person name="Ma J."/>
        </authorList>
    </citation>
    <scope>NUCLEOTIDE SEQUENCE [LARGE SCALE GENOMIC DNA]</scope>
    <source>
        <strain evidence="8">CCUG 63246</strain>
    </source>
</reference>
<feature type="transmembrane region" description="Helical" evidence="6">
    <location>
        <begin position="262"/>
        <end position="281"/>
    </location>
</feature>
<gene>
    <name evidence="7" type="ORF">ACFQ2E_15695</name>
</gene>